<dbReference type="RefSeq" id="WP_015802762.1">
    <property type="nucleotide sequence ID" value="NC_013093.1"/>
</dbReference>
<sequence>MGSVPTADELLSPTTVLDLAERLRLAGTPCPRVAGVAGALDGVALAGRTRLVADAVLADLPEDWSAFEAVLLAALTDPGFGGWAVWPLSEALAARAASTGRVREGLAVLAALTGRLTGEFALRTFLLADLGTTLEVALAWTASPDEHVRRLASEGTRPFLPWGRRVPGLTAEPGRALPVLEALRADESEYVRRSVANHLNDVSRLDPALVVDVAGRWLAAPAPTTPRLVRHALRTLVKRGDPGALGLLGYGAAEVEVGGPVLTRAEVRFGGELEFTAEVVNRGREAARLAIDYAVHYVKADGSRTPKVFKLTTRVLEPGERALLTKRHPFREITTRRHHAGTHAVELQVNGVRHGLTEFTLTGLPGPRAVVRGAAPGATAEAAAPSATPDTTGPGTGPGAGAGAGTGAGAGVGAGLAAEVTRT</sequence>
<accession>C6WFT9</accession>
<dbReference type="AlphaFoldDB" id="C6WFT9"/>
<dbReference type="EMBL" id="CP001630">
    <property type="protein sequence ID" value="ACU37875.1"/>
    <property type="molecule type" value="Genomic_DNA"/>
</dbReference>
<feature type="compositionally biased region" description="Gly residues" evidence="1">
    <location>
        <begin position="394"/>
        <end position="414"/>
    </location>
</feature>
<protein>
    <submittedName>
        <fullName evidence="2">Heat domain containing protein</fullName>
    </submittedName>
</protein>
<dbReference type="KEGG" id="ami:Amir_4012"/>
<feature type="compositionally biased region" description="Low complexity" evidence="1">
    <location>
        <begin position="375"/>
        <end position="393"/>
    </location>
</feature>
<dbReference type="SUPFAM" id="SSF48371">
    <property type="entry name" value="ARM repeat"/>
    <property type="match status" value="1"/>
</dbReference>
<reference evidence="2 3" key="1">
    <citation type="journal article" date="2009" name="Stand. Genomic Sci.">
        <title>Complete genome sequence of Actinosynnema mirum type strain (101).</title>
        <authorList>
            <person name="Land M."/>
            <person name="Lapidus A."/>
            <person name="Mayilraj S."/>
            <person name="Chen F."/>
            <person name="Copeland A."/>
            <person name="Del Rio T.G."/>
            <person name="Nolan M."/>
            <person name="Lucas S."/>
            <person name="Tice H."/>
            <person name="Cheng J.F."/>
            <person name="Chertkov O."/>
            <person name="Bruce D."/>
            <person name="Goodwin L."/>
            <person name="Pitluck S."/>
            <person name="Rohde M."/>
            <person name="Goker M."/>
            <person name="Pati A."/>
            <person name="Ivanova N."/>
            <person name="Mavromatis K."/>
            <person name="Chen A."/>
            <person name="Palaniappan K."/>
            <person name="Hauser L."/>
            <person name="Chang Y.J."/>
            <person name="Jeffries C.C."/>
            <person name="Brettin T."/>
            <person name="Detter J.C."/>
            <person name="Han C."/>
            <person name="Chain P."/>
            <person name="Tindall B.J."/>
            <person name="Bristow J."/>
            <person name="Eisen J.A."/>
            <person name="Markowitz V."/>
            <person name="Hugenholtz P."/>
            <person name="Kyrpides N.C."/>
            <person name="Klenk H.P."/>
        </authorList>
    </citation>
    <scope>NUCLEOTIDE SEQUENCE [LARGE SCALE GENOMIC DNA]</scope>
    <source>
        <strain evidence="3">ATCC 29888 / DSM 43827 / JCM 3225 / NBRC 14064 / NCIMB 13271 / NRRL B-12336 / IMRU 3971 / 101</strain>
    </source>
</reference>
<gene>
    <name evidence="2" type="ordered locus">Amir_4012</name>
</gene>
<dbReference type="InterPro" id="IPR016024">
    <property type="entry name" value="ARM-type_fold"/>
</dbReference>
<evidence type="ECO:0000313" key="3">
    <source>
        <dbReference type="Proteomes" id="UP000002213"/>
    </source>
</evidence>
<evidence type="ECO:0000313" key="2">
    <source>
        <dbReference type="EMBL" id="ACU37875.1"/>
    </source>
</evidence>
<organism evidence="2 3">
    <name type="scientific">Actinosynnema mirum (strain ATCC 29888 / DSM 43827 / JCM 3225 / NBRC 14064 / NCIMB 13271 / NRRL B-12336 / IMRU 3971 / 101)</name>
    <dbReference type="NCBI Taxonomy" id="446462"/>
    <lineage>
        <taxon>Bacteria</taxon>
        <taxon>Bacillati</taxon>
        <taxon>Actinomycetota</taxon>
        <taxon>Actinomycetes</taxon>
        <taxon>Pseudonocardiales</taxon>
        <taxon>Pseudonocardiaceae</taxon>
        <taxon>Actinosynnema</taxon>
    </lineage>
</organism>
<evidence type="ECO:0000256" key="1">
    <source>
        <dbReference type="SAM" id="MobiDB-lite"/>
    </source>
</evidence>
<dbReference type="Gene3D" id="1.25.40.290">
    <property type="entry name" value="ARM repeat domains"/>
    <property type="match status" value="1"/>
</dbReference>
<dbReference type="HOGENOM" id="CLU_064289_0_0_11"/>
<keyword evidence="3" id="KW-1185">Reference proteome</keyword>
<proteinExistence type="predicted"/>
<feature type="region of interest" description="Disordered" evidence="1">
    <location>
        <begin position="375"/>
        <end position="423"/>
    </location>
</feature>
<dbReference type="eggNOG" id="COG4335">
    <property type="taxonomic scope" value="Bacteria"/>
</dbReference>
<name>C6WFT9_ACTMD</name>
<dbReference type="Proteomes" id="UP000002213">
    <property type="component" value="Chromosome"/>
</dbReference>